<evidence type="ECO:0000259" key="3">
    <source>
        <dbReference type="SMART" id="SM00824"/>
    </source>
</evidence>
<protein>
    <submittedName>
        <fullName evidence="4">Thioesterase</fullName>
    </submittedName>
</protein>
<dbReference type="OrthoDB" id="8480037at2"/>
<dbReference type="GO" id="GO:0008610">
    <property type="term" value="P:lipid biosynthetic process"/>
    <property type="evidence" value="ECO:0007669"/>
    <property type="project" value="TreeGrafter"/>
</dbReference>
<dbReference type="GO" id="GO:0016787">
    <property type="term" value="F:hydrolase activity"/>
    <property type="evidence" value="ECO:0007669"/>
    <property type="project" value="UniProtKB-KW"/>
</dbReference>
<evidence type="ECO:0000313" key="6">
    <source>
        <dbReference type="Proteomes" id="UP000009036"/>
    </source>
</evidence>
<evidence type="ECO:0000313" key="4">
    <source>
        <dbReference type="EMBL" id="EJJ02568.1"/>
    </source>
</evidence>
<dbReference type="PANTHER" id="PTHR11487:SF0">
    <property type="entry name" value="S-ACYL FATTY ACID SYNTHASE THIOESTERASE, MEDIUM CHAIN"/>
    <property type="match status" value="1"/>
</dbReference>
<dbReference type="PATRIC" id="fig|1160718.3.peg.6761"/>
<dbReference type="SMART" id="SM00824">
    <property type="entry name" value="PKS_TE"/>
    <property type="match status" value="1"/>
</dbReference>
<dbReference type="STRING" id="1160718.SU9_33398"/>
<dbReference type="InterPro" id="IPR001031">
    <property type="entry name" value="Thioesterase"/>
</dbReference>
<accession>J2JQ94</accession>
<dbReference type="Pfam" id="PF00975">
    <property type="entry name" value="Thioesterase"/>
    <property type="match status" value="1"/>
</dbReference>
<sequence>MSSPLADDGLWCRRFHPAPDAGRRLVCFPHAGGSASFYHPVSAALSPRVDVLAVQYPGRQDRRQEPALDDIGLLADRIAEALRAWTDRPLTFFGHSMGALVAFEVARRLERGGDGPVRLFASGRRAPSAYRDEQVHRRDDDGIVAELRALSGTDARVLDDEEMLRMVLPALRSDYKAVETYRSEPGAVVRCPVTVLVGDDDPKTSLDEARCWDAHTTDACDLRVFPGGHFYLADRPTEVMDVLSEHFTSAALPHHA</sequence>
<dbReference type="EMBL" id="AJGV01000215">
    <property type="protein sequence ID" value="EJJ02568.1"/>
    <property type="molecule type" value="Genomic_DNA"/>
</dbReference>
<organism evidence="4">
    <name type="scientific">Streptomyces auratus AGR0001</name>
    <dbReference type="NCBI Taxonomy" id="1160718"/>
    <lineage>
        <taxon>Bacteria</taxon>
        <taxon>Bacillati</taxon>
        <taxon>Actinomycetota</taxon>
        <taxon>Actinomycetes</taxon>
        <taxon>Kitasatosporales</taxon>
        <taxon>Streptomycetaceae</taxon>
        <taxon>Streptomyces</taxon>
    </lineage>
</organism>
<comment type="similarity">
    <text evidence="1">Belongs to the thioesterase family.</text>
</comment>
<dbReference type="SUPFAM" id="SSF53474">
    <property type="entry name" value="alpha/beta-Hydrolases"/>
    <property type="match status" value="1"/>
</dbReference>
<gene>
    <name evidence="5" type="ORF">SU9_033095</name>
    <name evidence="4" type="ORF">SU9_33398</name>
</gene>
<proteinExistence type="inferred from homology"/>
<keyword evidence="6" id="KW-1185">Reference proteome</keyword>
<evidence type="ECO:0000313" key="5">
    <source>
        <dbReference type="EMBL" id="QTZ95696.1"/>
    </source>
</evidence>
<feature type="domain" description="Thioesterase TesA-like" evidence="3">
    <location>
        <begin position="26"/>
        <end position="243"/>
    </location>
</feature>
<dbReference type="Proteomes" id="UP000009036">
    <property type="component" value="Chromosome"/>
</dbReference>
<reference evidence="5" key="2">
    <citation type="submission" date="2021-04" db="EMBL/GenBank/DDBJ databases">
        <authorList>
            <person name="Wen M.-L."/>
            <person name="Han X.-L."/>
            <person name="Xiong J."/>
        </authorList>
    </citation>
    <scope>NUCLEOTIDE SEQUENCE</scope>
    <source>
        <strain evidence="5">AGR0001</strain>
    </source>
</reference>
<keyword evidence="2" id="KW-0378">Hydrolase</keyword>
<dbReference type="RefSeq" id="WP_006608180.1">
    <property type="nucleotide sequence ID" value="NZ_CP072931.1"/>
</dbReference>
<dbReference type="KEGG" id="sauh:SU9_033095"/>
<dbReference type="EMBL" id="CP072931">
    <property type="protein sequence ID" value="QTZ95696.1"/>
    <property type="molecule type" value="Genomic_DNA"/>
</dbReference>
<name>J2JQ94_9ACTN</name>
<dbReference type="PANTHER" id="PTHR11487">
    <property type="entry name" value="THIOESTERASE"/>
    <property type="match status" value="1"/>
</dbReference>
<dbReference type="AlphaFoldDB" id="J2JQ94"/>
<reference evidence="4" key="1">
    <citation type="journal article" date="2012" name="J. Bacteriol.">
        <title>Genome Sequence of Streptomyces auratus Strain AGR0001, a Phoslactomycin-Producing Actinomycete.</title>
        <authorList>
            <person name="Han X."/>
            <person name="Li M."/>
            <person name="Ding Z."/>
            <person name="Zhao J."/>
            <person name="Ji K."/>
            <person name="Wen M."/>
            <person name="Lu T."/>
        </authorList>
    </citation>
    <scope>NUCLEOTIDE SEQUENCE [LARGE SCALE GENOMIC DNA]</scope>
    <source>
        <strain evidence="4">AGR0001</strain>
    </source>
</reference>
<dbReference type="InterPro" id="IPR020802">
    <property type="entry name" value="TesA-like"/>
</dbReference>
<evidence type="ECO:0000256" key="2">
    <source>
        <dbReference type="ARBA" id="ARBA00022801"/>
    </source>
</evidence>
<dbReference type="HOGENOM" id="CLU_070456_1_2_11"/>
<dbReference type="Gene3D" id="3.40.50.1820">
    <property type="entry name" value="alpha/beta hydrolase"/>
    <property type="match status" value="1"/>
</dbReference>
<dbReference type="InterPro" id="IPR012223">
    <property type="entry name" value="TEII"/>
</dbReference>
<dbReference type="InterPro" id="IPR029058">
    <property type="entry name" value="AB_hydrolase_fold"/>
</dbReference>
<dbReference type="eggNOG" id="COG3208">
    <property type="taxonomic scope" value="Bacteria"/>
</dbReference>
<evidence type="ECO:0000256" key="1">
    <source>
        <dbReference type="ARBA" id="ARBA00007169"/>
    </source>
</evidence>